<organism evidence="1 2">
    <name type="scientific">Comamonas testosteroni</name>
    <name type="common">Pseudomonas testosteroni</name>
    <dbReference type="NCBI Taxonomy" id="285"/>
    <lineage>
        <taxon>Bacteria</taxon>
        <taxon>Pseudomonadati</taxon>
        <taxon>Pseudomonadota</taxon>
        <taxon>Betaproteobacteria</taxon>
        <taxon>Burkholderiales</taxon>
        <taxon>Comamonadaceae</taxon>
        <taxon>Comamonas</taxon>
    </lineage>
</organism>
<reference evidence="1 2" key="1">
    <citation type="submission" date="2018-08" db="EMBL/GenBank/DDBJ databases">
        <title>Comamonas testosteroni strain SWCO2.</title>
        <authorList>
            <person name="Jiang N."/>
            <person name="Zhang X.Z."/>
        </authorList>
    </citation>
    <scope>NUCLEOTIDE SEQUENCE [LARGE SCALE GENOMIC DNA]</scope>
    <source>
        <strain evidence="1 2">SWCO2</strain>
    </source>
</reference>
<gene>
    <name evidence="1" type="ORF">DZC30_18600</name>
</gene>
<dbReference type="EMBL" id="QURR01000029">
    <property type="protein sequence ID" value="RGE41320.1"/>
    <property type="molecule type" value="Genomic_DNA"/>
</dbReference>
<sequence length="102" mass="10969">MKFEVATSFSVKPIATADLRKVELQVNEILLAAGWDKKFCGLAATPEFFFGKCGNLHGSFIGLWARHFHQGAIGLFDPSSGAELIAQKILSKVTSQADLSAA</sequence>
<dbReference type="AlphaFoldDB" id="A0A373FB74"/>
<comment type="caution">
    <text evidence="1">The sequence shown here is derived from an EMBL/GenBank/DDBJ whole genome shotgun (WGS) entry which is preliminary data.</text>
</comment>
<accession>A0A373FB74</accession>
<name>A0A373FB74_COMTE</name>
<keyword evidence="2" id="KW-1185">Reference proteome</keyword>
<protein>
    <submittedName>
        <fullName evidence="1">Uncharacterized protein</fullName>
    </submittedName>
</protein>
<evidence type="ECO:0000313" key="2">
    <source>
        <dbReference type="Proteomes" id="UP000261948"/>
    </source>
</evidence>
<evidence type="ECO:0000313" key="1">
    <source>
        <dbReference type="EMBL" id="RGE41320.1"/>
    </source>
</evidence>
<dbReference type="Proteomes" id="UP000261948">
    <property type="component" value="Unassembled WGS sequence"/>
</dbReference>
<proteinExistence type="predicted"/>